<dbReference type="Proteomes" id="UP001209878">
    <property type="component" value="Unassembled WGS sequence"/>
</dbReference>
<accession>A0AAD9IPZ4</accession>
<feature type="region of interest" description="Disordered" evidence="1">
    <location>
        <begin position="30"/>
        <end position="52"/>
    </location>
</feature>
<name>A0AAD9IPZ4_RIDPI</name>
<evidence type="ECO:0000256" key="2">
    <source>
        <dbReference type="SAM" id="Phobius"/>
    </source>
</evidence>
<feature type="compositionally biased region" description="Acidic residues" evidence="1">
    <location>
        <begin position="32"/>
        <end position="44"/>
    </location>
</feature>
<proteinExistence type="predicted"/>
<dbReference type="AlphaFoldDB" id="A0AAD9IPZ4"/>
<evidence type="ECO:0000256" key="1">
    <source>
        <dbReference type="SAM" id="MobiDB-lite"/>
    </source>
</evidence>
<keyword evidence="2" id="KW-0472">Membrane</keyword>
<dbReference type="EMBL" id="JAODUO010008712">
    <property type="protein sequence ID" value="KAK2138135.1"/>
    <property type="molecule type" value="Genomic_DNA"/>
</dbReference>
<evidence type="ECO:0000313" key="4">
    <source>
        <dbReference type="Proteomes" id="UP001209878"/>
    </source>
</evidence>
<reference evidence="3" key="1">
    <citation type="journal article" date="2023" name="Mol. Biol. Evol.">
        <title>Third-Generation Sequencing Reveals the Adaptive Role of the Epigenome in Three Deep-Sea Polychaetes.</title>
        <authorList>
            <person name="Perez M."/>
            <person name="Aroh O."/>
            <person name="Sun Y."/>
            <person name="Lan Y."/>
            <person name="Juniper S.K."/>
            <person name="Young C.R."/>
            <person name="Angers B."/>
            <person name="Qian P.Y."/>
        </authorList>
    </citation>
    <scope>NUCLEOTIDE SEQUENCE</scope>
    <source>
        <strain evidence="3">R07B-5</strain>
    </source>
</reference>
<feature type="transmembrane region" description="Helical" evidence="2">
    <location>
        <begin position="70"/>
        <end position="91"/>
    </location>
</feature>
<organism evidence="3 4">
    <name type="scientific">Ridgeia piscesae</name>
    <name type="common">Tubeworm</name>
    <dbReference type="NCBI Taxonomy" id="27915"/>
    <lineage>
        <taxon>Eukaryota</taxon>
        <taxon>Metazoa</taxon>
        <taxon>Spiralia</taxon>
        <taxon>Lophotrochozoa</taxon>
        <taxon>Annelida</taxon>
        <taxon>Polychaeta</taxon>
        <taxon>Sedentaria</taxon>
        <taxon>Canalipalpata</taxon>
        <taxon>Sabellida</taxon>
        <taxon>Siboglinidae</taxon>
        <taxon>Ridgeia</taxon>
    </lineage>
</organism>
<gene>
    <name evidence="3" type="ORF">NP493_8722g00000</name>
</gene>
<keyword evidence="2" id="KW-1133">Transmembrane helix</keyword>
<keyword evidence="2" id="KW-0812">Transmembrane</keyword>
<evidence type="ECO:0000313" key="3">
    <source>
        <dbReference type="EMBL" id="KAK2138135.1"/>
    </source>
</evidence>
<protein>
    <submittedName>
        <fullName evidence="3">Uncharacterized protein</fullName>
    </submittedName>
</protein>
<comment type="caution">
    <text evidence="3">The sequence shown here is derived from an EMBL/GenBank/DDBJ whole genome shotgun (WGS) entry which is preliminary data.</text>
</comment>
<sequence length="132" mass="14947">MVNKALLLQAKHLNSHVNYAPGVAVTAGAADAADEDEADEEDEEGKGNEYPPQIPLCEVKVTTRWWSGYWYLWWILIAFALFILLVSLILICCICCPCCYCYTRYHCGTGVTRSLRSYCCHLYCENVSTHLE</sequence>
<keyword evidence="4" id="KW-1185">Reference proteome</keyword>